<evidence type="ECO:0000256" key="3">
    <source>
        <dbReference type="ARBA" id="ARBA00009983"/>
    </source>
</evidence>
<evidence type="ECO:0000256" key="8">
    <source>
        <dbReference type="SAM" id="Phobius"/>
    </source>
</evidence>
<comment type="similarity">
    <text evidence="3">Belongs to the LTA synthase family.</text>
</comment>
<dbReference type="Gene3D" id="3.40.720.10">
    <property type="entry name" value="Alkaline Phosphatase, subunit A"/>
    <property type="match status" value="1"/>
</dbReference>
<comment type="caution">
    <text evidence="10">The sequence shown here is derived from an EMBL/GenBank/DDBJ whole genome shotgun (WGS) entry which is preliminary data.</text>
</comment>
<evidence type="ECO:0000256" key="1">
    <source>
        <dbReference type="ARBA" id="ARBA00004651"/>
    </source>
</evidence>
<evidence type="ECO:0000256" key="6">
    <source>
        <dbReference type="ARBA" id="ARBA00022989"/>
    </source>
</evidence>
<keyword evidence="4" id="KW-1003">Cell membrane</keyword>
<dbReference type="InterPro" id="IPR000917">
    <property type="entry name" value="Sulfatase_N"/>
</dbReference>
<evidence type="ECO:0000259" key="9">
    <source>
        <dbReference type="Pfam" id="PF00884"/>
    </source>
</evidence>
<organism evidence="10 11">
    <name type="scientific">Clostridium oceanicum</name>
    <dbReference type="NCBI Taxonomy" id="1543"/>
    <lineage>
        <taxon>Bacteria</taxon>
        <taxon>Bacillati</taxon>
        <taxon>Bacillota</taxon>
        <taxon>Clostridia</taxon>
        <taxon>Eubacteriales</taxon>
        <taxon>Clostridiaceae</taxon>
        <taxon>Clostridium</taxon>
    </lineage>
</organism>
<dbReference type="Proteomes" id="UP001501510">
    <property type="component" value="Unassembled WGS sequence"/>
</dbReference>
<feature type="transmembrane region" description="Helical" evidence="8">
    <location>
        <begin position="112"/>
        <end position="145"/>
    </location>
</feature>
<name>A0ABP3USQ6_9CLOT</name>
<dbReference type="PIRSF" id="PIRSF005091">
    <property type="entry name" value="Mmb_sulf_HI1246"/>
    <property type="match status" value="1"/>
</dbReference>
<keyword evidence="5 8" id="KW-0812">Transmembrane</keyword>
<feature type="transmembrane region" description="Helical" evidence="8">
    <location>
        <begin position="51"/>
        <end position="70"/>
    </location>
</feature>
<dbReference type="SUPFAM" id="SSF53649">
    <property type="entry name" value="Alkaline phosphatase-like"/>
    <property type="match status" value="1"/>
</dbReference>
<dbReference type="Gene3D" id="3.30.1120.170">
    <property type="match status" value="1"/>
</dbReference>
<evidence type="ECO:0000313" key="11">
    <source>
        <dbReference type="Proteomes" id="UP001501510"/>
    </source>
</evidence>
<evidence type="ECO:0000256" key="2">
    <source>
        <dbReference type="ARBA" id="ARBA00004936"/>
    </source>
</evidence>
<dbReference type="InterPro" id="IPR012160">
    <property type="entry name" value="LtaS-like"/>
</dbReference>
<dbReference type="PANTHER" id="PTHR47371">
    <property type="entry name" value="LIPOTEICHOIC ACID SYNTHASE"/>
    <property type="match status" value="1"/>
</dbReference>
<keyword evidence="6 8" id="KW-1133">Transmembrane helix</keyword>
<dbReference type="PANTHER" id="PTHR47371:SF3">
    <property type="entry name" value="PHOSPHOGLYCEROL TRANSFERASE I"/>
    <property type="match status" value="1"/>
</dbReference>
<dbReference type="CDD" id="cd16015">
    <property type="entry name" value="LTA_synthase"/>
    <property type="match status" value="1"/>
</dbReference>
<evidence type="ECO:0000256" key="5">
    <source>
        <dbReference type="ARBA" id="ARBA00022692"/>
    </source>
</evidence>
<dbReference type="Pfam" id="PF00884">
    <property type="entry name" value="Sulfatase"/>
    <property type="match status" value="1"/>
</dbReference>
<keyword evidence="7 8" id="KW-0472">Membrane</keyword>
<feature type="transmembrane region" description="Helical" evidence="8">
    <location>
        <begin position="21"/>
        <end position="39"/>
    </location>
</feature>
<evidence type="ECO:0000256" key="4">
    <source>
        <dbReference type="ARBA" id="ARBA00022475"/>
    </source>
</evidence>
<protein>
    <submittedName>
        <fullName evidence="10">LTA synthase family protein</fullName>
    </submittedName>
</protein>
<accession>A0ABP3USQ6</accession>
<feature type="domain" description="Sulfatase N-terminal" evidence="9">
    <location>
        <begin position="257"/>
        <end position="546"/>
    </location>
</feature>
<dbReference type="InterPro" id="IPR050448">
    <property type="entry name" value="OpgB/LTA_synthase_biosynth"/>
</dbReference>
<feature type="transmembrane region" description="Helical" evidence="8">
    <location>
        <begin position="77"/>
        <end position="100"/>
    </location>
</feature>
<dbReference type="InterPro" id="IPR017850">
    <property type="entry name" value="Alkaline_phosphatase_core_sf"/>
</dbReference>
<evidence type="ECO:0000313" key="10">
    <source>
        <dbReference type="EMBL" id="GAA0739361.1"/>
    </source>
</evidence>
<dbReference type="RefSeq" id="WP_343760924.1">
    <property type="nucleotide sequence ID" value="NZ_BAAACG010000008.1"/>
</dbReference>
<keyword evidence="11" id="KW-1185">Reference proteome</keyword>
<sequence>MYKFNDSTNIVHKIIHSFVKNLDILFFVILVTLKVLFYGKQIATNFFSYKYIMSPVIASVLIIVGISLLFKNKRRTRFLYILNIIISIFIIADLAYFRYYKDIISIGAIRNAFLLGGVASSIGSLFKATDILYVIDIILFIPLMRFYKKANRKENKLVTRVVLAAVIIFGAGALNNISISKLAKDQPGLLHTMSNRIYITKVLGSINFHAIDAYQFTKNTINNMKPLPKEKENQIKSVFNDNLKSETNNLKGKAKGKNLIVIQVEALQQFVINAKVEGKEVTPNLNRWLKRSRYFDNYFYQVAAGNTSDAEFLSNNSVYPAASGAAYYLYSGNKFNSLPKTLGDEGYYTAAMHGYKNGFWNRNVMYKAQKFDDFYGETNYKIDDKVGLGLSDKSFLNQSLEKMKSFKKPFYSFVVTLSSHFPYDDVEGYEKDEKFNVGKYEGTFMGNYLKGIHYADTQLGMFLDKLEKEGYMDDSLIVLYGDHNAISKNYIQQLYDFVGEKEPNDMKWYQLQKVPMFIHFPKDEHKGVDHTYSGQIDLYPTLANLYDLPKEYMLGNDLFNSKNTKVTFRNGSYTDGKVFYVSWTGDYYDIKTGKKIPENEKVKLEKEKSLKDLQASDDFLNHNLIKKLNIGK</sequence>
<gene>
    <name evidence="10" type="ORF">GCM10008906_18050</name>
</gene>
<dbReference type="EMBL" id="BAAACG010000008">
    <property type="protein sequence ID" value="GAA0739361.1"/>
    <property type="molecule type" value="Genomic_DNA"/>
</dbReference>
<comment type="subcellular location">
    <subcellularLocation>
        <location evidence="1">Cell membrane</location>
        <topology evidence="1">Multi-pass membrane protein</topology>
    </subcellularLocation>
</comment>
<reference evidence="11" key="1">
    <citation type="journal article" date="2019" name="Int. J. Syst. Evol. Microbiol.">
        <title>The Global Catalogue of Microorganisms (GCM) 10K type strain sequencing project: providing services to taxonomists for standard genome sequencing and annotation.</title>
        <authorList>
            <consortium name="The Broad Institute Genomics Platform"/>
            <consortium name="The Broad Institute Genome Sequencing Center for Infectious Disease"/>
            <person name="Wu L."/>
            <person name="Ma J."/>
        </authorList>
    </citation>
    <scope>NUCLEOTIDE SEQUENCE [LARGE SCALE GENOMIC DNA]</scope>
    <source>
        <strain evidence="11">JCM 1407</strain>
    </source>
</reference>
<feature type="transmembrane region" description="Helical" evidence="8">
    <location>
        <begin position="157"/>
        <end position="174"/>
    </location>
</feature>
<evidence type="ECO:0000256" key="7">
    <source>
        <dbReference type="ARBA" id="ARBA00023136"/>
    </source>
</evidence>
<proteinExistence type="inferred from homology"/>
<comment type="pathway">
    <text evidence="2">Cell wall biogenesis; lipoteichoic acid biosynthesis.</text>
</comment>